<evidence type="ECO:0000256" key="1">
    <source>
        <dbReference type="SAM" id="Phobius"/>
    </source>
</evidence>
<organism evidence="2 3">
    <name type="scientific">Larkinella knui</name>
    <dbReference type="NCBI Taxonomy" id="2025310"/>
    <lineage>
        <taxon>Bacteria</taxon>
        <taxon>Pseudomonadati</taxon>
        <taxon>Bacteroidota</taxon>
        <taxon>Cytophagia</taxon>
        <taxon>Cytophagales</taxon>
        <taxon>Spirosomataceae</taxon>
        <taxon>Larkinella</taxon>
    </lineage>
</organism>
<dbReference type="RefSeq" id="WP_124903847.1">
    <property type="nucleotide sequence ID" value="NZ_RQJP01000001.1"/>
</dbReference>
<feature type="transmembrane region" description="Helical" evidence="1">
    <location>
        <begin position="20"/>
        <end position="39"/>
    </location>
</feature>
<proteinExistence type="predicted"/>
<reference evidence="2 3" key="1">
    <citation type="submission" date="2018-11" db="EMBL/GenBank/DDBJ databases">
        <authorList>
            <person name="Zhou Z."/>
            <person name="Wang G."/>
        </authorList>
    </citation>
    <scope>NUCLEOTIDE SEQUENCE [LARGE SCALE GENOMIC DNA]</scope>
    <source>
        <strain evidence="2 3">KCTC42998</strain>
    </source>
</reference>
<keyword evidence="1" id="KW-1133">Transmembrane helix</keyword>
<dbReference type="AlphaFoldDB" id="A0A3P1CW04"/>
<sequence>MANRPRLTTGILVWAFQFWWRYFGQISFWMLFAALGRAIQMRIFGPISPTFSIVLEIVVELARVLTLLLIIGQGNLGNGFWKMVGIFRYTREKWRQLGRTFRSTLRQYWPVLLWNLLVFSLIAYGMNRLNGFVANQTALLGYLKLAGWVHESASEMPVVFFLKNLTVIPFTLVFEYGLFRWLSGTLTPGSVEVRPEAKY</sequence>
<dbReference type="Proteomes" id="UP000274271">
    <property type="component" value="Unassembled WGS sequence"/>
</dbReference>
<dbReference type="EMBL" id="RQJP01000001">
    <property type="protein sequence ID" value="RRB17336.1"/>
    <property type="molecule type" value="Genomic_DNA"/>
</dbReference>
<name>A0A3P1CW04_9BACT</name>
<feature type="transmembrane region" description="Helical" evidence="1">
    <location>
        <begin position="108"/>
        <end position="126"/>
    </location>
</feature>
<evidence type="ECO:0000313" key="2">
    <source>
        <dbReference type="EMBL" id="RRB17336.1"/>
    </source>
</evidence>
<dbReference type="OrthoDB" id="953809at2"/>
<comment type="caution">
    <text evidence="2">The sequence shown here is derived from an EMBL/GenBank/DDBJ whole genome shotgun (WGS) entry which is preliminary data.</text>
</comment>
<keyword evidence="3" id="KW-1185">Reference proteome</keyword>
<keyword evidence="1" id="KW-0812">Transmembrane</keyword>
<accession>A0A3P1CW04</accession>
<protein>
    <submittedName>
        <fullName evidence="2">Uncharacterized protein</fullName>
    </submittedName>
</protein>
<gene>
    <name evidence="2" type="ORF">EHT87_03360</name>
</gene>
<keyword evidence="1" id="KW-0472">Membrane</keyword>
<evidence type="ECO:0000313" key="3">
    <source>
        <dbReference type="Proteomes" id="UP000274271"/>
    </source>
</evidence>